<evidence type="ECO:0000313" key="2">
    <source>
        <dbReference type="Proteomes" id="UP001056778"/>
    </source>
</evidence>
<proteinExistence type="predicted"/>
<dbReference type="EMBL" id="CM043015">
    <property type="protein sequence ID" value="KAI4472153.1"/>
    <property type="molecule type" value="Genomic_DNA"/>
</dbReference>
<accession>A0ACB9TZH1</accession>
<organism evidence="1 2">
    <name type="scientific">Holotrichia oblita</name>
    <name type="common">Chafer beetle</name>
    <dbReference type="NCBI Taxonomy" id="644536"/>
    <lineage>
        <taxon>Eukaryota</taxon>
        <taxon>Metazoa</taxon>
        <taxon>Ecdysozoa</taxon>
        <taxon>Arthropoda</taxon>
        <taxon>Hexapoda</taxon>
        <taxon>Insecta</taxon>
        <taxon>Pterygota</taxon>
        <taxon>Neoptera</taxon>
        <taxon>Endopterygota</taxon>
        <taxon>Coleoptera</taxon>
        <taxon>Polyphaga</taxon>
        <taxon>Scarabaeiformia</taxon>
        <taxon>Scarabaeidae</taxon>
        <taxon>Melolonthinae</taxon>
        <taxon>Holotrichia</taxon>
    </lineage>
</organism>
<evidence type="ECO:0000313" key="1">
    <source>
        <dbReference type="EMBL" id="KAI4472153.1"/>
    </source>
</evidence>
<protein>
    <submittedName>
        <fullName evidence="1">Metallophosphoesterase</fullName>
    </submittedName>
</protein>
<reference evidence="1" key="1">
    <citation type="submission" date="2022-04" db="EMBL/GenBank/DDBJ databases">
        <title>Chromosome-scale genome assembly of Holotrichia oblita Faldermann.</title>
        <authorList>
            <person name="Rongchong L."/>
        </authorList>
    </citation>
    <scope>NUCLEOTIDE SEQUENCE</scope>
    <source>
        <strain evidence="1">81SQS9</strain>
    </source>
</reference>
<sequence>MGNMQASSIDVHPLTEDPTEAWREIRKTQKVVKVNVKPPTKPVSENQVRFVCMSDTHSLIHNIKFDIPDGDVFLHAGDFSKCGHIDEVKSFNTWLGTLPHKHKVFETSSRHTGGLSKCETYGEGEDELKEAVSTLNVKQYLTNCIYLEDEAVELYGIKIYGTPWQPEFGNWAFNLNRGADCLQKWNLIPDDTDILITHSPPLGYGDYTCSCVRAGCVELLRTVQERVKPKYHVFRSYSRRLRCFIRW</sequence>
<gene>
    <name evidence="1" type="ORF">MML48_1g18425</name>
</gene>
<comment type="caution">
    <text evidence="1">The sequence shown here is derived from an EMBL/GenBank/DDBJ whole genome shotgun (WGS) entry which is preliminary data.</text>
</comment>
<dbReference type="Proteomes" id="UP001056778">
    <property type="component" value="Chromosome 1"/>
</dbReference>
<keyword evidence="2" id="KW-1185">Reference proteome</keyword>
<name>A0ACB9TZH1_HOLOL</name>